<proteinExistence type="predicted"/>
<evidence type="ECO:0000313" key="2">
    <source>
        <dbReference type="Proteomes" id="UP000245622"/>
    </source>
</evidence>
<dbReference type="EMBL" id="LN555523">
    <property type="protein sequence ID" value="CED93388.1"/>
    <property type="molecule type" value="Genomic_DNA"/>
</dbReference>
<reference evidence="1 2" key="1">
    <citation type="submission" date="2014-04" db="EMBL/GenBank/DDBJ databases">
        <authorList>
            <person name="Hornung B.V."/>
        </authorList>
    </citation>
    <scope>NUCLEOTIDE SEQUENCE [LARGE SCALE GENOMIC DNA]</scope>
    <source>
        <strain evidence="1 2">CRIB</strain>
    </source>
</reference>
<dbReference type="RefSeq" id="WP_180703110.1">
    <property type="nucleotide sequence ID" value="NZ_LN555523.1"/>
</dbReference>
<organism evidence="1 2">
    <name type="scientific">Romboutsia ilealis</name>
    <dbReference type="NCBI Taxonomy" id="1115758"/>
    <lineage>
        <taxon>Bacteria</taxon>
        <taxon>Bacillati</taxon>
        <taxon>Bacillota</taxon>
        <taxon>Clostridia</taxon>
        <taxon>Peptostreptococcales</taxon>
        <taxon>Peptostreptococcaceae</taxon>
        <taxon>Romboutsia</taxon>
    </lineage>
</organism>
<dbReference type="GeneID" id="82204817"/>
<dbReference type="Proteomes" id="UP000245622">
    <property type="component" value="Chromosome 1"/>
</dbReference>
<sequence>MKKELNILNLVCGVIIIQLKRKTGLIIAGIITLSVVSIIEEKYIYANENKRSNIQIEEEYEIKDLANLIGKSKIDVENVLGKGCEKEILEQESSVYISFDEDSEVVSLINVSFKEDDESTYRKVSERLWNELGKSSSKFISSDNKVIETWNKGDLEINFNKIKDCISIKIN</sequence>
<protein>
    <submittedName>
        <fullName evidence="1">Uncharacterized protein</fullName>
    </submittedName>
</protein>
<evidence type="ECO:0000313" key="1">
    <source>
        <dbReference type="EMBL" id="CED93388.1"/>
    </source>
</evidence>
<dbReference type="KEGG" id="ril:CRIB_635"/>
<gene>
    <name evidence="1" type="ORF">CRIB_635</name>
</gene>
<dbReference type="AlphaFoldDB" id="A0A1V1HZI8"/>
<name>A0A1V1HZI8_9FIRM</name>
<keyword evidence="2" id="KW-1185">Reference proteome</keyword>
<accession>A0A1V1HZI8</accession>